<feature type="domain" description="Helicase C-terminal" evidence="7">
    <location>
        <begin position="220"/>
        <end position="365"/>
    </location>
</feature>
<dbReference type="Pfam" id="PF00270">
    <property type="entry name" value="DEAD"/>
    <property type="match status" value="1"/>
</dbReference>
<feature type="region of interest" description="Disordered" evidence="5">
    <location>
        <begin position="371"/>
        <end position="427"/>
    </location>
</feature>
<proteinExistence type="predicted"/>
<keyword evidence="4" id="KW-0067">ATP-binding</keyword>
<dbReference type="PANTHER" id="PTHR47963">
    <property type="entry name" value="DEAD-BOX ATP-DEPENDENT RNA HELICASE 47, MITOCHONDRIAL"/>
    <property type="match status" value="1"/>
</dbReference>
<dbReference type="GO" id="GO:0009409">
    <property type="term" value="P:response to cold"/>
    <property type="evidence" value="ECO:0007669"/>
    <property type="project" value="TreeGrafter"/>
</dbReference>
<dbReference type="Gene3D" id="3.40.50.300">
    <property type="entry name" value="P-loop containing nucleotide triphosphate hydrolases"/>
    <property type="match status" value="2"/>
</dbReference>
<evidence type="ECO:0000256" key="5">
    <source>
        <dbReference type="SAM" id="MobiDB-lite"/>
    </source>
</evidence>
<evidence type="ECO:0000256" key="4">
    <source>
        <dbReference type="ARBA" id="ARBA00022840"/>
    </source>
</evidence>
<dbReference type="GO" id="GO:0005840">
    <property type="term" value="C:ribosome"/>
    <property type="evidence" value="ECO:0007669"/>
    <property type="project" value="TreeGrafter"/>
</dbReference>
<evidence type="ECO:0000256" key="2">
    <source>
        <dbReference type="ARBA" id="ARBA00022801"/>
    </source>
</evidence>
<evidence type="ECO:0000259" key="7">
    <source>
        <dbReference type="PROSITE" id="PS51194"/>
    </source>
</evidence>
<dbReference type="KEGG" id="lji:ELX58_01535"/>
<dbReference type="OrthoDB" id="9805696at2"/>
<dbReference type="SMART" id="SM00490">
    <property type="entry name" value="HELICc"/>
    <property type="match status" value="1"/>
</dbReference>
<dbReference type="GO" id="GO:0005524">
    <property type="term" value="F:ATP binding"/>
    <property type="evidence" value="ECO:0007669"/>
    <property type="project" value="UniProtKB-KW"/>
</dbReference>
<evidence type="ECO:0000313" key="9">
    <source>
        <dbReference type="Proteomes" id="UP000294321"/>
    </source>
</evidence>
<dbReference type="InterPro" id="IPR014001">
    <property type="entry name" value="Helicase_ATP-bd"/>
</dbReference>
<dbReference type="EMBL" id="CP034726">
    <property type="protein sequence ID" value="QBP17866.1"/>
    <property type="molecule type" value="Genomic_DNA"/>
</dbReference>
<dbReference type="CDD" id="cd00268">
    <property type="entry name" value="DEADc"/>
    <property type="match status" value="1"/>
</dbReference>
<feature type="domain" description="Helicase ATP-binding" evidence="6">
    <location>
        <begin position="24"/>
        <end position="194"/>
    </location>
</feature>
<keyword evidence="3 8" id="KW-0347">Helicase</keyword>
<evidence type="ECO:0000256" key="3">
    <source>
        <dbReference type="ARBA" id="ARBA00022806"/>
    </source>
</evidence>
<name>A0A4P6ZJM3_9LACO</name>
<keyword evidence="2" id="KW-0378">Hydrolase</keyword>
<protein>
    <submittedName>
        <fullName evidence="8">DEAD/DEAH box helicase</fullName>
    </submittedName>
</protein>
<evidence type="ECO:0000313" key="8">
    <source>
        <dbReference type="EMBL" id="QBP17866.1"/>
    </source>
</evidence>
<accession>A0A4P6ZJM3</accession>
<dbReference type="InterPro" id="IPR044742">
    <property type="entry name" value="DEAD/DEAH_RhlB"/>
</dbReference>
<feature type="compositionally biased region" description="Basic residues" evidence="5">
    <location>
        <begin position="393"/>
        <end position="418"/>
    </location>
</feature>
<dbReference type="PANTHER" id="PTHR47963:SF7">
    <property type="entry name" value="ATP-DEPENDENT RNA HELICASE YFML-RELATED"/>
    <property type="match status" value="1"/>
</dbReference>
<dbReference type="GO" id="GO:0005829">
    <property type="term" value="C:cytosol"/>
    <property type="evidence" value="ECO:0007669"/>
    <property type="project" value="TreeGrafter"/>
</dbReference>
<dbReference type="PROSITE" id="PS51194">
    <property type="entry name" value="HELICASE_CTER"/>
    <property type="match status" value="1"/>
</dbReference>
<dbReference type="Proteomes" id="UP000294321">
    <property type="component" value="Chromosome"/>
</dbReference>
<dbReference type="InterPro" id="IPR027417">
    <property type="entry name" value="P-loop_NTPase"/>
</dbReference>
<dbReference type="AlphaFoldDB" id="A0A4P6ZJM3"/>
<evidence type="ECO:0000256" key="1">
    <source>
        <dbReference type="ARBA" id="ARBA00022741"/>
    </source>
</evidence>
<keyword evidence="9" id="KW-1185">Reference proteome</keyword>
<reference evidence="9" key="1">
    <citation type="submission" date="2018-12" db="EMBL/GenBank/DDBJ databases">
        <title>A new species of lactobacillus.</title>
        <authorList>
            <person name="Jian Y."/>
            <person name="Xin L."/>
            <person name="Hong Z.J."/>
            <person name="Ming L.Z."/>
            <person name="Hong X.Z."/>
        </authorList>
    </citation>
    <scope>NUCLEOTIDE SEQUENCE [LARGE SCALE GENOMIC DNA]</scope>
    <source>
        <strain evidence="9">HSLZ-75</strain>
    </source>
</reference>
<keyword evidence="1" id="KW-0547">Nucleotide-binding</keyword>
<feature type="compositionally biased region" description="Basic and acidic residues" evidence="5">
    <location>
        <begin position="371"/>
        <end position="392"/>
    </location>
</feature>
<dbReference type="SMART" id="SM00487">
    <property type="entry name" value="DEXDc"/>
    <property type="match status" value="1"/>
</dbReference>
<dbReference type="SUPFAM" id="SSF52540">
    <property type="entry name" value="P-loop containing nucleoside triphosphate hydrolases"/>
    <property type="match status" value="1"/>
</dbReference>
<dbReference type="Pfam" id="PF00271">
    <property type="entry name" value="Helicase_C"/>
    <property type="match status" value="1"/>
</dbReference>
<organism evidence="8 9">
    <name type="scientific">Acetilactobacillus jinshanensis</name>
    <dbReference type="NCBI Taxonomy" id="1720083"/>
    <lineage>
        <taxon>Bacteria</taxon>
        <taxon>Bacillati</taxon>
        <taxon>Bacillota</taxon>
        <taxon>Bacilli</taxon>
        <taxon>Lactobacillales</taxon>
        <taxon>Lactobacillaceae</taxon>
        <taxon>Acetilactobacillus</taxon>
    </lineage>
</organism>
<dbReference type="GO" id="GO:0033592">
    <property type="term" value="F:RNA strand annealing activity"/>
    <property type="evidence" value="ECO:0007669"/>
    <property type="project" value="TreeGrafter"/>
</dbReference>
<dbReference type="InterPro" id="IPR011545">
    <property type="entry name" value="DEAD/DEAH_box_helicase_dom"/>
</dbReference>
<dbReference type="CDD" id="cd18787">
    <property type="entry name" value="SF2_C_DEAD"/>
    <property type="match status" value="1"/>
</dbReference>
<dbReference type="RefSeq" id="WP_133441411.1">
    <property type="nucleotide sequence ID" value="NZ_CP034726.1"/>
</dbReference>
<dbReference type="GO" id="GO:0016787">
    <property type="term" value="F:hydrolase activity"/>
    <property type="evidence" value="ECO:0007669"/>
    <property type="project" value="UniProtKB-KW"/>
</dbReference>
<sequence>MLKVFKEHFYKLYHKPTLIQQKVYQPLSTGHNVVGLSPTGSGKTVAFLLPLLENVTRDSESQLVIFEPSQELAIQTSHVAREWANLLHLTVLSLIGGANLRRQKENLKKRHPQIVVGTPGRIQVLVDSNHLKLGHLQSVVIDEADNLLTGNTLEVIRGILDHGPSHVQLSFFSATDTDILHHLKQWFAQDVERIDVRRQDKTRGPVLHGLLRIGMRKRNLMLKMLMDVPHFKALVFFNNLKELNQTYSYFKHLNIHRVAKLAGYQGQIPRAKAMRGFRKNKIQLLLTTDVTARGLDIPALPAVINYEVPKHKIEYIHRIGRTGRMGHKGLVINFGDSHDFRDLRHECQGLGYHFELIYFYDKQILNREQLKKARAKDHAEHPQKKHITEPNQHRHYHSHKHHQRKRKNSKNKGMWHKWRKEDRRHQH</sequence>
<dbReference type="InterPro" id="IPR001650">
    <property type="entry name" value="Helicase_C-like"/>
</dbReference>
<evidence type="ECO:0000259" key="6">
    <source>
        <dbReference type="PROSITE" id="PS51192"/>
    </source>
</evidence>
<dbReference type="PROSITE" id="PS51192">
    <property type="entry name" value="HELICASE_ATP_BIND_1"/>
    <property type="match status" value="1"/>
</dbReference>
<gene>
    <name evidence="8" type="ORF">ELX58_01535</name>
</gene>
<dbReference type="GO" id="GO:0003724">
    <property type="term" value="F:RNA helicase activity"/>
    <property type="evidence" value="ECO:0007669"/>
    <property type="project" value="TreeGrafter"/>
</dbReference>
<dbReference type="InterPro" id="IPR050547">
    <property type="entry name" value="DEAD_box_RNA_helicases"/>
</dbReference>